<proteinExistence type="predicted"/>
<dbReference type="EMBL" id="JAFNEN010001879">
    <property type="protein sequence ID" value="KAG8173317.1"/>
    <property type="molecule type" value="Genomic_DNA"/>
</dbReference>
<keyword evidence="3" id="KW-1185">Reference proteome</keyword>
<feature type="compositionally biased region" description="Polar residues" evidence="1">
    <location>
        <begin position="126"/>
        <end position="139"/>
    </location>
</feature>
<name>A0AAV6TNF6_9ARAC</name>
<evidence type="ECO:0000313" key="2">
    <source>
        <dbReference type="EMBL" id="KAG8173317.1"/>
    </source>
</evidence>
<feature type="compositionally biased region" description="Polar residues" evidence="1">
    <location>
        <begin position="84"/>
        <end position="106"/>
    </location>
</feature>
<sequence>MQMREGCLPSKFECRPDRRKRTPPSVNPRSAVVKRQKLSSSLECQNIVEEYRNNQVVEAHDAVPVEGVKLYNVVITKCSATSPLKPSLKSVSTSPINTCKSQQSTIRRIDNEEVSSSNEEVSETSPYSPNFSDSDSTFTDEAYDNKLFQQQS</sequence>
<feature type="compositionally biased region" description="Low complexity" evidence="1">
    <location>
        <begin position="114"/>
        <end position="125"/>
    </location>
</feature>
<accession>A0AAV6TNF6</accession>
<dbReference type="AlphaFoldDB" id="A0AAV6TNF6"/>
<evidence type="ECO:0000256" key="1">
    <source>
        <dbReference type="SAM" id="MobiDB-lite"/>
    </source>
</evidence>
<gene>
    <name evidence="2" type="ORF">JTE90_003632</name>
</gene>
<feature type="region of interest" description="Disordered" evidence="1">
    <location>
        <begin position="1"/>
        <end position="33"/>
    </location>
</feature>
<reference evidence="2 3" key="1">
    <citation type="journal article" date="2022" name="Nat. Ecol. Evol.">
        <title>A masculinizing supergene underlies an exaggerated male reproductive morph in a spider.</title>
        <authorList>
            <person name="Hendrickx F."/>
            <person name="De Corte Z."/>
            <person name="Sonet G."/>
            <person name="Van Belleghem S.M."/>
            <person name="Kostlbacher S."/>
            <person name="Vangestel C."/>
        </authorList>
    </citation>
    <scope>NUCLEOTIDE SEQUENCE [LARGE SCALE GENOMIC DNA]</scope>
    <source>
        <strain evidence="2">W744_W776</strain>
    </source>
</reference>
<dbReference type="Proteomes" id="UP000827092">
    <property type="component" value="Unassembled WGS sequence"/>
</dbReference>
<evidence type="ECO:0000313" key="3">
    <source>
        <dbReference type="Proteomes" id="UP000827092"/>
    </source>
</evidence>
<comment type="caution">
    <text evidence="2">The sequence shown here is derived from an EMBL/GenBank/DDBJ whole genome shotgun (WGS) entry which is preliminary data.</text>
</comment>
<feature type="region of interest" description="Disordered" evidence="1">
    <location>
        <begin position="84"/>
        <end position="152"/>
    </location>
</feature>
<organism evidence="2 3">
    <name type="scientific">Oedothorax gibbosus</name>
    <dbReference type="NCBI Taxonomy" id="931172"/>
    <lineage>
        <taxon>Eukaryota</taxon>
        <taxon>Metazoa</taxon>
        <taxon>Ecdysozoa</taxon>
        <taxon>Arthropoda</taxon>
        <taxon>Chelicerata</taxon>
        <taxon>Arachnida</taxon>
        <taxon>Araneae</taxon>
        <taxon>Araneomorphae</taxon>
        <taxon>Entelegynae</taxon>
        <taxon>Araneoidea</taxon>
        <taxon>Linyphiidae</taxon>
        <taxon>Erigoninae</taxon>
        <taxon>Oedothorax</taxon>
    </lineage>
</organism>
<protein>
    <submittedName>
        <fullName evidence="2">Uncharacterized protein</fullName>
    </submittedName>
</protein>